<dbReference type="AlphaFoldDB" id="A0A2I1H5Z1"/>
<keyword evidence="3" id="KW-1185">Reference proteome</keyword>
<evidence type="ECO:0000259" key="1">
    <source>
        <dbReference type="PROSITE" id="PS50011"/>
    </source>
</evidence>
<proteinExistence type="predicted"/>
<dbReference type="SUPFAM" id="SSF56112">
    <property type="entry name" value="Protein kinase-like (PK-like)"/>
    <property type="match status" value="1"/>
</dbReference>
<dbReference type="GO" id="GO:0005524">
    <property type="term" value="F:ATP binding"/>
    <property type="evidence" value="ECO:0007669"/>
    <property type="project" value="InterPro"/>
</dbReference>
<accession>A0A2I1H5Z1</accession>
<name>A0A2I1H5Z1_9GLOM</name>
<dbReference type="Gene3D" id="1.10.510.10">
    <property type="entry name" value="Transferase(Phosphotransferase) domain 1"/>
    <property type="match status" value="1"/>
</dbReference>
<gene>
    <name evidence="2" type="ORF">RhiirA4_473026</name>
</gene>
<organism evidence="2 3">
    <name type="scientific">Rhizophagus irregularis</name>
    <dbReference type="NCBI Taxonomy" id="588596"/>
    <lineage>
        <taxon>Eukaryota</taxon>
        <taxon>Fungi</taxon>
        <taxon>Fungi incertae sedis</taxon>
        <taxon>Mucoromycota</taxon>
        <taxon>Glomeromycotina</taxon>
        <taxon>Glomeromycetes</taxon>
        <taxon>Glomerales</taxon>
        <taxon>Glomeraceae</taxon>
        <taxon>Rhizophagus</taxon>
    </lineage>
</organism>
<dbReference type="Pfam" id="PF07714">
    <property type="entry name" value="PK_Tyr_Ser-Thr"/>
    <property type="match status" value="1"/>
</dbReference>
<evidence type="ECO:0000313" key="2">
    <source>
        <dbReference type="EMBL" id="PKY54300.1"/>
    </source>
</evidence>
<dbReference type="PANTHER" id="PTHR23257">
    <property type="entry name" value="SERINE-THREONINE PROTEIN KINASE"/>
    <property type="match status" value="1"/>
</dbReference>
<dbReference type="Proteomes" id="UP000234323">
    <property type="component" value="Unassembled WGS sequence"/>
</dbReference>
<dbReference type="GO" id="GO:0007165">
    <property type="term" value="P:signal transduction"/>
    <property type="evidence" value="ECO:0007669"/>
    <property type="project" value="TreeGrafter"/>
</dbReference>
<sequence length="531" mass="62419">MSTIRKELVWAAIQKAYVLTDYNIHDDIDKRHKFRKRAILADKSLTKNEKLEAIKKLNKDYDSSKIRYNEGKRRFCEVCKENCLAKSYCEYCIRNYLKSKFSNWTSGNNDVNDLIQKCQINSTAPNKIIEWIPYNNLRNIEYLTKGGFSEIYTADWIGGRYKRWNPEKQQLKISKTTRKVILKKLENVEGANRSWFDEAKSHLTISNKWTVIVQCYGLTQDPSDGKYVLVMRKLDTNLREFLRCNHNQLTWKERIKIIADIINALYSIQYENAIHRDLHSGNILYSKHNNFWLISDLGLCGTPDKPLGSVYGNLPYIAPEVIVGKEYTFASDIYSIAMIMWEISSGRPPFTNCEHNYSLAMDIVNGMRPKIISGTPLKYKRLMEQCWDADPEKRPSIRTIGNMIKEINRLCYRNMPNDVSNNIIKKLLKIFRVFKKTKKNNNLNKSSSSEIISYYVNSTSRIYQFENLPEPRNATEEEQETYHSKYSFNIPENNNDEIYNNPNFHPEEQEEFEIPDDDEIYNNQEFEIPDN</sequence>
<feature type="domain" description="Protein kinase" evidence="1">
    <location>
        <begin position="137"/>
        <end position="407"/>
    </location>
</feature>
<dbReference type="GO" id="GO:0004672">
    <property type="term" value="F:protein kinase activity"/>
    <property type="evidence" value="ECO:0007669"/>
    <property type="project" value="InterPro"/>
</dbReference>
<dbReference type="InterPro" id="IPR011009">
    <property type="entry name" value="Kinase-like_dom_sf"/>
</dbReference>
<dbReference type="InterPro" id="IPR001245">
    <property type="entry name" value="Ser-Thr/Tyr_kinase_cat_dom"/>
</dbReference>
<comment type="caution">
    <text evidence="2">The sequence shown here is derived from an EMBL/GenBank/DDBJ whole genome shotgun (WGS) entry which is preliminary data.</text>
</comment>
<dbReference type="VEuPathDB" id="FungiDB:FUN_017669"/>
<dbReference type="VEuPathDB" id="FungiDB:RhiirA1_454758"/>
<protein>
    <submittedName>
        <fullName evidence="2">Kinase-like protein</fullName>
    </submittedName>
</protein>
<dbReference type="VEuPathDB" id="FungiDB:RhiirFUN_026088"/>
<keyword evidence="2" id="KW-0808">Transferase</keyword>
<dbReference type="EMBL" id="LLXI01001576">
    <property type="protein sequence ID" value="PKY54300.1"/>
    <property type="molecule type" value="Genomic_DNA"/>
</dbReference>
<keyword evidence="2" id="KW-0418">Kinase</keyword>
<dbReference type="InterPro" id="IPR050167">
    <property type="entry name" value="Ser_Thr_protein_kinase"/>
</dbReference>
<dbReference type="InterPro" id="IPR000719">
    <property type="entry name" value="Prot_kinase_dom"/>
</dbReference>
<dbReference type="GO" id="GO:0005737">
    <property type="term" value="C:cytoplasm"/>
    <property type="evidence" value="ECO:0007669"/>
    <property type="project" value="TreeGrafter"/>
</dbReference>
<dbReference type="PROSITE" id="PS50011">
    <property type="entry name" value="PROTEIN_KINASE_DOM"/>
    <property type="match status" value="1"/>
</dbReference>
<reference evidence="2 3" key="1">
    <citation type="submission" date="2015-10" db="EMBL/GenBank/DDBJ databases">
        <title>Genome analyses suggest a sexual origin of heterokaryosis in a supposedly ancient asexual fungus.</title>
        <authorList>
            <person name="Ropars J."/>
            <person name="Sedzielewska K."/>
            <person name="Noel J."/>
            <person name="Charron P."/>
            <person name="Farinelli L."/>
            <person name="Marton T."/>
            <person name="Kruger M."/>
            <person name="Pelin A."/>
            <person name="Brachmann A."/>
            <person name="Corradi N."/>
        </authorList>
    </citation>
    <scope>NUCLEOTIDE SEQUENCE [LARGE SCALE GENOMIC DNA]</scope>
    <source>
        <strain evidence="2 3">A4</strain>
    </source>
</reference>
<evidence type="ECO:0000313" key="3">
    <source>
        <dbReference type="Proteomes" id="UP000234323"/>
    </source>
</evidence>